<gene>
    <name evidence="3" type="ORF">SAMN05421810_103446</name>
</gene>
<protein>
    <submittedName>
        <fullName evidence="3">Uncharacterized conserved protein YkwD, contains CAP (CSP/antigen 5/PR1) domain</fullName>
    </submittedName>
</protein>
<evidence type="ECO:0000259" key="2">
    <source>
        <dbReference type="Pfam" id="PF00188"/>
    </source>
</evidence>
<dbReference type="PANTHER" id="PTHR31157:SF1">
    <property type="entry name" value="SCP DOMAIN-CONTAINING PROTEIN"/>
    <property type="match status" value="1"/>
</dbReference>
<dbReference type="AlphaFoldDB" id="A0A1I5TAB8"/>
<feature type="region of interest" description="Disordered" evidence="1">
    <location>
        <begin position="43"/>
        <end position="139"/>
    </location>
</feature>
<name>A0A1I5TAB8_9PSEU</name>
<evidence type="ECO:0000313" key="3">
    <source>
        <dbReference type="EMBL" id="SFP79617.1"/>
    </source>
</evidence>
<reference evidence="4" key="1">
    <citation type="submission" date="2016-10" db="EMBL/GenBank/DDBJ databases">
        <authorList>
            <person name="Varghese N."/>
            <person name="Submissions S."/>
        </authorList>
    </citation>
    <scope>NUCLEOTIDE SEQUENCE [LARGE SCALE GENOMIC DNA]</scope>
    <source>
        <strain evidence="4">CGMCC 4.5579</strain>
    </source>
</reference>
<dbReference type="Gene3D" id="3.40.33.10">
    <property type="entry name" value="CAP"/>
    <property type="match status" value="1"/>
</dbReference>
<keyword evidence="4" id="KW-1185">Reference proteome</keyword>
<dbReference type="PANTHER" id="PTHR31157">
    <property type="entry name" value="SCP DOMAIN-CONTAINING PROTEIN"/>
    <property type="match status" value="1"/>
</dbReference>
<dbReference type="SUPFAM" id="SSF55797">
    <property type="entry name" value="PR-1-like"/>
    <property type="match status" value="1"/>
</dbReference>
<dbReference type="Proteomes" id="UP000198727">
    <property type="component" value="Unassembled WGS sequence"/>
</dbReference>
<dbReference type="EMBL" id="FOWW01000003">
    <property type="protein sequence ID" value="SFP79617.1"/>
    <property type="molecule type" value="Genomic_DNA"/>
</dbReference>
<feature type="domain" description="SCP" evidence="2">
    <location>
        <begin position="144"/>
        <end position="256"/>
    </location>
</feature>
<evidence type="ECO:0000313" key="4">
    <source>
        <dbReference type="Proteomes" id="UP000198727"/>
    </source>
</evidence>
<feature type="compositionally biased region" description="Low complexity" evidence="1">
    <location>
        <begin position="79"/>
        <end position="88"/>
    </location>
</feature>
<accession>A0A1I5TAB8</accession>
<organism evidence="3 4">
    <name type="scientific">Amycolatopsis arida</name>
    <dbReference type="NCBI Taxonomy" id="587909"/>
    <lineage>
        <taxon>Bacteria</taxon>
        <taxon>Bacillati</taxon>
        <taxon>Actinomycetota</taxon>
        <taxon>Actinomycetes</taxon>
        <taxon>Pseudonocardiales</taxon>
        <taxon>Pseudonocardiaceae</taxon>
        <taxon>Amycolatopsis</taxon>
    </lineage>
</organism>
<feature type="compositionally biased region" description="Low complexity" evidence="1">
    <location>
        <begin position="95"/>
        <end position="115"/>
    </location>
</feature>
<dbReference type="Pfam" id="PF00188">
    <property type="entry name" value="CAP"/>
    <property type="match status" value="1"/>
</dbReference>
<dbReference type="CDD" id="cd05379">
    <property type="entry name" value="CAP_bacterial"/>
    <property type="match status" value="1"/>
</dbReference>
<dbReference type="InterPro" id="IPR035940">
    <property type="entry name" value="CAP_sf"/>
</dbReference>
<proteinExistence type="predicted"/>
<evidence type="ECO:0000256" key="1">
    <source>
        <dbReference type="SAM" id="MobiDB-lite"/>
    </source>
</evidence>
<dbReference type="STRING" id="587909.SAMN05421810_103446"/>
<sequence>MLVALSVLVGVALAASSQLVLRDWPSDHPDLAGAPTLAASLPRGGAFGAGEEPAGAGVDGGGSAVTTPPTSDTDDPEGTADPAETTTTEAEETSGESAPSGTSTGTPAGAAPRGDTTSEPRRAPAPPPSSDPPARSGSHADRVVELVNQARSSAGCGSLRVDARLTKAAQGHSDDMSARGYFSHTTPEGVTFAERVRAAGYPRPGGENIARGARSAEQVMRMWMSSDGHRRNILNCSFRAIGVGVTTAGWYWTQNFGY</sequence>
<dbReference type="InterPro" id="IPR014044">
    <property type="entry name" value="CAP_dom"/>
</dbReference>